<dbReference type="BioCyc" id="KPNE507522:GI0B-5846-MONOMER"/>
<organism evidence="1 2">
    <name type="scientific">Klebsiella variicola (strain 342)</name>
    <name type="common">Klebsiella pneumoniae</name>
    <dbReference type="NCBI Taxonomy" id="507522"/>
    <lineage>
        <taxon>Bacteria</taxon>
        <taxon>Pseudomonadati</taxon>
        <taxon>Pseudomonadota</taxon>
        <taxon>Gammaproteobacteria</taxon>
        <taxon>Enterobacterales</taxon>
        <taxon>Enterobacteriaceae</taxon>
        <taxon>Klebsiella/Raoultella group</taxon>
        <taxon>Klebsiella</taxon>
        <taxon>Klebsiella pneumoniae complex</taxon>
    </lineage>
</organism>
<protein>
    <submittedName>
        <fullName evidence="1">Uncharacterized protein</fullName>
    </submittedName>
</protein>
<proteinExistence type="predicted"/>
<dbReference type="AlphaFoldDB" id="B5RKN5"/>
<gene>
    <name evidence="1" type="ordered locus">KPK_B0079</name>
</gene>
<keyword evidence="1" id="KW-0614">Plasmid</keyword>
<dbReference type="KEGG" id="kpe:KPK_B0079"/>
<dbReference type="HOGENOM" id="CLU_3080833_0_0_6"/>
<reference evidence="1 2" key="1">
    <citation type="journal article" date="2008" name="PLoS Genet.">
        <title>Complete genome sequence of the N2-fixing broad host range endophyte Klebsiella pneumoniae 342 and virulence predictions verified in mice.</title>
        <authorList>
            <person name="Fouts D.E."/>
            <person name="Tyler H.L."/>
            <person name="DeBoy R.T."/>
            <person name="Daugherty S."/>
            <person name="Ren Q."/>
            <person name="Badger J.H."/>
            <person name="Durkin A.S."/>
            <person name="Huot H."/>
            <person name="Shrivastava S."/>
            <person name="Kothari S."/>
            <person name="Dodson R.J."/>
            <person name="Mohamoud Y."/>
            <person name="Khouri H."/>
            <person name="Roesch L.F."/>
            <person name="Krogfelt K.A."/>
            <person name="Struve C."/>
            <person name="Triplett E.W."/>
            <person name="Methe B.A."/>
        </authorList>
    </citation>
    <scope>NUCLEOTIDE SEQUENCE [LARGE SCALE GENOMIC DNA]</scope>
    <source>
        <strain evidence="1 2">342</strain>
        <plasmid evidence="2">Plasmid pKP91</plasmid>
    </source>
</reference>
<evidence type="ECO:0000313" key="1">
    <source>
        <dbReference type="EMBL" id="ACI12242.1"/>
    </source>
</evidence>
<dbReference type="EMBL" id="CP000966">
    <property type="protein sequence ID" value="ACI12242.1"/>
    <property type="molecule type" value="Genomic_DNA"/>
</dbReference>
<name>B5RKN5_KLEV3</name>
<evidence type="ECO:0000313" key="2">
    <source>
        <dbReference type="Proteomes" id="UP000001734"/>
    </source>
</evidence>
<dbReference type="Proteomes" id="UP000001734">
    <property type="component" value="Plasmid pKP91"/>
</dbReference>
<accession>B5RKN5</accession>
<sequence length="52" mass="6023">MPDVRLDVQGENDGDRFVAKTRSNDFSTQSNNKFFSFLKDNNPLSAIIRRFL</sequence>
<geneLocation type="plasmid" evidence="1 2">
    <name>pKP91</name>
</geneLocation>